<accession>A0A222EUR4</accession>
<dbReference type="KEGG" id="efv:CHH26_09055"/>
<name>A0A222EUR4_9SPHN</name>
<dbReference type="EMBL" id="CP032228">
    <property type="protein sequence ID" value="QFI63562.1"/>
    <property type="molecule type" value="Genomic_DNA"/>
</dbReference>
<dbReference type="EMBL" id="AP019389">
    <property type="protein sequence ID" value="BBI20737.1"/>
    <property type="molecule type" value="Genomic_DNA"/>
</dbReference>
<proteinExistence type="predicted"/>
<dbReference type="AlphaFoldDB" id="A0A222EUR4"/>
<keyword evidence="4" id="KW-1185">Reference proteome</keyword>
<dbReference type="Proteomes" id="UP000325385">
    <property type="component" value="Chromosome"/>
</dbReference>
<protein>
    <recommendedName>
        <fullName evidence="6">RecA-like protein</fullName>
    </recommendedName>
</protein>
<evidence type="ECO:0000313" key="3">
    <source>
        <dbReference type="EMBL" id="QFI63562.1"/>
    </source>
</evidence>
<dbReference type="InterPro" id="IPR027417">
    <property type="entry name" value="P-loop_NTPase"/>
</dbReference>
<evidence type="ECO:0000313" key="5">
    <source>
        <dbReference type="Proteomes" id="UP000325385"/>
    </source>
</evidence>
<dbReference type="Gene3D" id="3.40.50.300">
    <property type="entry name" value="P-loop containing nucleotide triphosphate hydrolases"/>
    <property type="match status" value="1"/>
</dbReference>
<evidence type="ECO:0008006" key="6">
    <source>
        <dbReference type="Google" id="ProtNLM"/>
    </source>
</evidence>
<reference evidence="2 4" key="3">
    <citation type="submission" date="2019-01" db="EMBL/GenBank/DDBJ databases">
        <title>Complete genome sequence of Erythrobacter flavus KJ5.</title>
        <authorList>
            <person name="Kanesaki Y."/>
            <person name="Brotosudarmo T."/>
            <person name="Moriuchi R."/>
            <person name="Awai K."/>
        </authorList>
    </citation>
    <scope>NUCLEOTIDE SEQUENCE [LARGE SCALE GENOMIC DNA]</scope>
    <source>
        <strain evidence="2 4">KJ5</strain>
    </source>
</reference>
<dbReference type="GeneID" id="69697633"/>
<reference evidence="3" key="2">
    <citation type="submission" date="2018-09" db="EMBL/GenBank/DDBJ databases">
        <authorList>
            <person name="Zhang J."/>
        </authorList>
    </citation>
    <scope>NUCLEOTIDE SEQUENCE</scope>
    <source>
        <strain evidence="3">21-3</strain>
    </source>
</reference>
<evidence type="ECO:0000313" key="2">
    <source>
        <dbReference type="EMBL" id="BBI20737.1"/>
    </source>
</evidence>
<evidence type="ECO:0000313" key="4">
    <source>
        <dbReference type="Proteomes" id="UP000290057"/>
    </source>
</evidence>
<evidence type="ECO:0000256" key="1">
    <source>
        <dbReference type="SAM" id="MobiDB-lite"/>
    </source>
</evidence>
<gene>
    <name evidence="3" type="ORF">D0Y83_09995</name>
    <name evidence="2" type="ORF">EKJ_15840</name>
</gene>
<organism evidence="2 4">
    <name type="scientific">Qipengyuania flava</name>
    <dbReference type="NCBI Taxonomy" id="192812"/>
    <lineage>
        <taxon>Bacteria</taxon>
        <taxon>Pseudomonadati</taxon>
        <taxon>Pseudomonadota</taxon>
        <taxon>Alphaproteobacteria</taxon>
        <taxon>Sphingomonadales</taxon>
        <taxon>Erythrobacteraceae</taxon>
        <taxon>Qipengyuania</taxon>
    </lineage>
</organism>
<feature type="region of interest" description="Disordered" evidence="1">
    <location>
        <begin position="224"/>
        <end position="264"/>
    </location>
</feature>
<dbReference type="RefSeq" id="WP_067467093.1">
    <property type="nucleotide sequence ID" value="NZ_AP019389.1"/>
</dbReference>
<sequence>MPHTDPASLPIPAFADVAALSAQRSARWRPGLAAQQGPALHSELFASSREGGGAAAALAFALDDIRHVPRAEGSEARDRRSVLWVQTREAARRVGRPYRAGLPHALQGRVIHVLAEKAEDALFALEEGLRCRDFAFVLGEIAGNPGALDFTASRRLTLAGERHGVPLFLVRLDAARDLSSARMRWEIASAPSPAPRWNPQAPGAPRWRADLFRARAHAPGEWVLGEGGDGLAAQRPARAADHDGGDTAASWTAGLRQRPPPRRA</sequence>
<dbReference type="Proteomes" id="UP000290057">
    <property type="component" value="Chromosome"/>
</dbReference>
<reference evidence="5" key="1">
    <citation type="submission" date="2018-09" db="EMBL/GenBank/DDBJ databases">
        <title>Nocardia yunnanensis sp. nov., an actinomycete isolated from a soil sample.</title>
        <authorList>
            <person name="Zhang J."/>
        </authorList>
    </citation>
    <scope>NUCLEOTIDE SEQUENCE [LARGE SCALE GENOMIC DNA]</scope>
    <source>
        <strain evidence="5">21-3</strain>
    </source>
</reference>
<dbReference type="SUPFAM" id="SSF52540">
    <property type="entry name" value="P-loop containing nucleoside triphosphate hydrolases"/>
    <property type="match status" value="1"/>
</dbReference>